<dbReference type="Gramene" id="ONK55864">
    <property type="protein sequence ID" value="ONK55864"/>
    <property type="gene ID" value="A4U43_C10F1750"/>
</dbReference>
<feature type="compositionally biased region" description="Acidic residues" evidence="1">
    <location>
        <begin position="77"/>
        <end position="96"/>
    </location>
</feature>
<feature type="region of interest" description="Disordered" evidence="1">
    <location>
        <begin position="1"/>
        <end position="47"/>
    </location>
</feature>
<keyword evidence="3" id="KW-1185">Reference proteome</keyword>
<dbReference type="EMBL" id="CM007390">
    <property type="protein sequence ID" value="ONK55864.1"/>
    <property type="molecule type" value="Genomic_DNA"/>
</dbReference>
<dbReference type="Proteomes" id="UP000243459">
    <property type="component" value="Chromosome 10"/>
</dbReference>
<dbReference type="AlphaFoldDB" id="A0A5P1DZX4"/>
<organism evidence="2 3">
    <name type="scientific">Asparagus officinalis</name>
    <name type="common">Garden asparagus</name>
    <dbReference type="NCBI Taxonomy" id="4686"/>
    <lineage>
        <taxon>Eukaryota</taxon>
        <taxon>Viridiplantae</taxon>
        <taxon>Streptophyta</taxon>
        <taxon>Embryophyta</taxon>
        <taxon>Tracheophyta</taxon>
        <taxon>Spermatophyta</taxon>
        <taxon>Magnoliopsida</taxon>
        <taxon>Liliopsida</taxon>
        <taxon>Asparagales</taxon>
        <taxon>Asparagaceae</taxon>
        <taxon>Asparagoideae</taxon>
        <taxon>Asparagus</taxon>
    </lineage>
</organism>
<gene>
    <name evidence="2" type="ORF">A4U43_C10F1750</name>
</gene>
<accession>A0A5P1DZX4</accession>
<evidence type="ECO:0000256" key="1">
    <source>
        <dbReference type="SAM" id="MobiDB-lite"/>
    </source>
</evidence>
<feature type="compositionally biased region" description="Basic and acidic residues" evidence="1">
    <location>
        <begin position="63"/>
        <end position="76"/>
    </location>
</feature>
<name>A0A5P1DZX4_ASPOF</name>
<evidence type="ECO:0000313" key="2">
    <source>
        <dbReference type="EMBL" id="ONK55864.1"/>
    </source>
</evidence>
<sequence>MPPPHITKPPVLPRSPLPLLPPEIAMRQPQTPSPRQQNRHPRPQPTGLCFRVGFVVMGQHYGDHGPVEVDHPVVREEEADEPEEEVDVEEEEDVREEEGAVGAPLMEVGGERKWAAVEEAEVEDDRGERDEDGDDGVFERTHLGFWENERALTAIWLKRDLSSRCTRAEFNNNR</sequence>
<feature type="region of interest" description="Disordered" evidence="1">
    <location>
        <begin position="63"/>
        <end position="112"/>
    </location>
</feature>
<proteinExistence type="predicted"/>
<evidence type="ECO:0000313" key="3">
    <source>
        <dbReference type="Proteomes" id="UP000243459"/>
    </source>
</evidence>
<reference evidence="3" key="1">
    <citation type="journal article" date="2017" name="Nat. Commun.">
        <title>The asparagus genome sheds light on the origin and evolution of a young Y chromosome.</title>
        <authorList>
            <person name="Harkess A."/>
            <person name="Zhou J."/>
            <person name="Xu C."/>
            <person name="Bowers J.E."/>
            <person name="Van der Hulst R."/>
            <person name="Ayyampalayam S."/>
            <person name="Mercati F."/>
            <person name="Riccardi P."/>
            <person name="McKain M.R."/>
            <person name="Kakrana A."/>
            <person name="Tang H."/>
            <person name="Ray J."/>
            <person name="Groenendijk J."/>
            <person name="Arikit S."/>
            <person name="Mathioni S.M."/>
            <person name="Nakano M."/>
            <person name="Shan H."/>
            <person name="Telgmann-Rauber A."/>
            <person name="Kanno A."/>
            <person name="Yue Z."/>
            <person name="Chen H."/>
            <person name="Li W."/>
            <person name="Chen Y."/>
            <person name="Xu X."/>
            <person name="Zhang Y."/>
            <person name="Luo S."/>
            <person name="Chen H."/>
            <person name="Gao J."/>
            <person name="Mao Z."/>
            <person name="Pires J.C."/>
            <person name="Luo M."/>
            <person name="Kudrna D."/>
            <person name="Wing R.A."/>
            <person name="Meyers B.C."/>
            <person name="Yi K."/>
            <person name="Kong H."/>
            <person name="Lavrijsen P."/>
            <person name="Sunseri F."/>
            <person name="Falavigna A."/>
            <person name="Ye Y."/>
            <person name="Leebens-Mack J.H."/>
            <person name="Chen G."/>
        </authorList>
    </citation>
    <scope>NUCLEOTIDE SEQUENCE [LARGE SCALE GENOMIC DNA]</scope>
    <source>
        <strain evidence="3">cv. DH0086</strain>
    </source>
</reference>
<feature type="compositionally biased region" description="Pro residues" evidence="1">
    <location>
        <begin position="1"/>
        <end position="21"/>
    </location>
</feature>
<protein>
    <submittedName>
        <fullName evidence="2">Uncharacterized protein</fullName>
    </submittedName>
</protein>